<dbReference type="AlphaFoldDB" id="A0A813FC31"/>
<accession>A0A813FC31</accession>
<dbReference type="Proteomes" id="UP000654075">
    <property type="component" value="Unassembled WGS sequence"/>
</dbReference>
<proteinExistence type="predicted"/>
<reference evidence="1" key="1">
    <citation type="submission" date="2021-02" db="EMBL/GenBank/DDBJ databases">
        <authorList>
            <person name="Dougan E. K."/>
            <person name="Rhodes N."/>
            <person name="Thang M."/>
            <person name="Chan C."/>
        </authorList>
    </citation>
    <scope>NUCLEOTIDE SEQUENCE</scope>
</reference>
<dbReference type="EMBL" id="CAJNNV010022302">
    <property type="protein sequence ID" value="CAE8608008.1"/>
    <property type="molecule type" value="Genomic_DNA"/>
</dbReference>
<name>A0A813FC31_POLGL</name>
<protein>
    <submittedName>
        <fullName evidence="1">Uncharacterized protein</fullName>
    </submittedName>
</protein>
<gene>
    <name evidence="1" type="ORF">PGLA1383_LOCUS25908</name>
</gene>
<evidence type="ECO:0000313" key="1">
    <source>
        <dbReference type="EMBL" id="CAE8608008.1"/>
    </source>
</evidence>
<comment type="caution">
    <text evidence="1">The sequence shown here is derived from an EMBL/GenBank/DDBJ whole genome shotgun (WGS) entry which is preliminary data.</text>
</comment>
<keyword evidence="2" id="KW-1185">Reference proteome</keyword>
<sequence length="104" mass="11214">MELDHMLAPGDAMVSIDPSRPALKQIRALMAVLAADSHEKDADAEQNHNCTYTARVAVRWDLPEIGSAVHIVAPLDPDTLQPVSELGVHKAVLNSTPQKPTRSA</sequence>
<evidence type="ECO:0000313" key="2">
    <source>
        <dbReference type="Proteomes" id="UP000654075"/>
    </source>
</evidence>
<organism evidence="1 2">
    <name type="scientific">Polarella glacialis</name>
    <name type="common">Dinoflagellate</name>
    <dbReference type="NCBI Taxonomy" id="89957"/>
    <lineage>
        <taxon>Eukaryota</taxon>
        <taxon>Sar</taxon>
        <taxon>Alveolata</taxon>
        <taxon>Dinophyceae</taxon>
        <taxon>Suessiales</taxon>
        <taxon>Suessiaceae</taxon>
        <taxon>Polarella</taxon>
    </lineage>
</organism>